<evidence type="ECO:0000256" key="9">
    <source>
        <dbReference type="ARBA" id="ARBA00023136"/>
    </source>
</evidence>
<evidence type="ECO:0000313" key="14">
    <source>
        <dbReference type="EnsemblProtists" id="EOD18048"/>
    </source>
</evidence>
<dbReference type="EnsemblProtists" id="EOD18048">
    <property type="protein sequence ID" value="EOD18048"/>
    <property type="gene ID" value="EMIHUDRAFT_196090"/>
</dbReference>
<evidence type="ECO:0000256" key="6">
    <source>
        <dbReference type="ARBA" id="ARBA00023034"/>
    </source>
</evidence>
<dbReference type="PRINTS" id="PR01084">
    <property type="entry name" value="NAHEXCHNGR"/>
</dbReference>
<dbReference type="HOGENOM" id="CLU_005912_11_3_1"/>
<feature type="domain" description="Cation/H+ exchanger transmembrane" evidence="13">
    <location>
        <begin position="31"/>
        <end position="426"/>
    </location>
</feature>
<evidence type="ECO:0000256" key="4">
    <source>
        <dbReference type="ARBA" id="ARBA00022692"/>
    </source>
</evidence>
<dbReference type="eggNOG" id="KOG1965">
    <property type="taxonomic scope" value="Eukaryota"/>
</dbReference>
<evidence type="ECO:0000256" key="12">
    <source>
        <dbReference type="SAM" id="Phobius"/>
    </source>
</evidence>
<feature type="transmembrane region" description="Helical" evidence="12">
    <location>
        <begin position="108"/>
        <end position="130"/>
    </location>
</feature>
<sequence length="487" mass="52697">MLKEDGFTHEAYLEMAVLISLCAVALAAGQCLHRLHIHWLPESGLTILIGFAFAMLESTTAQGRAEEHAQKERYFDPVFFNLILLPPIIFESGYHLNLTLFFANLRSITLFAVVGTLLATAFTWVAIYYAGEYGWTPTVLPIREAGAFAALISAVDPVATLATFGALKVDHELHCLVFGESVLNDAVSLILFSAISSSPPAFTPAILPSIGLDFVRVCVLSLLCGIGTALIAALAFRGLKMGRHGETPLTEVVLFWAFSYLSFVLPEVPHLAAIVSSLFAGVFMALYAAPNLSAIARRHLGFVLKSMAVFCDTLIFLLVGLALVLYVDNIDFKLAGVTILACLAGRVLQVFLLSAIVNRCRPRPLPLRFQAVMAHSGLRGAIAVALAVQMHDEMEDKRKGATVVATTMVTVLFTVFGLGGSTKMLLDRLGVDQGVPPYEEDPAMLRAGACEALFALLIDPLVDADGDLDAAQRVSRRGHPLLTRNRW</sequence>
<feature type="transmembrane region" description="Helical" evidence="12">
    <location>
        <begin position="400"/>
        <end position="419"/>
    </location>
</feature>
<dbReference type="GO" id="GO:0005886">
    <property type="term" value="C:plasma membrane"/>
    <property type="evidence" value="ECO:0007669"/>
    <property type="project" value="TreeGrafter"/>
</dbReference>
<keyword evidence="8 11" id="KW-0406">Ion transport</keyword>
<feature type="transmembrane region" description="Helical" evidence="12">
    <location>
        <begin position="271"/>
        <end position="290"/>
    </location>
</feature>
<reference evidence="15" key="1">
    <citation type="journal article" date="2013" name="Nature">
        <title>Pan genome of the phytoplankton Emiliania underpins its global distribution.</title>
        <authorList>
            <person name="Read B.A."/>
            <person name="Kegel J."/>
            <person name="Klute M.J."/>
            <person name="Kuo A."/>
            <person name="Lefebvre S.C."/>
            <person name="Maumus F."/>
            <person name="Mayer C."/>
            <person name="Miller J."/>
            <person name="Monier A."/>
            <person name="Salamov A."/>
            <person name="Young J."/>
            <person name="Aguilar M."/>
            <person name="Claverie J.M."/>
            <person name="Frickenhaus S."/>
            <person name="Gonzalez K."/>
            <person name="Herman E.K."/>
            <person name="Lin Y.C."/>
            <person name="Napier J."/>
            <person name="Ogata H."/>
            <person name="Sarno A.F."/>
            <person name="Shmutz J."/>
            <person name="Schroeder D."/>
            <person name="de Vargas C."/>
            <person name="Verret F."/>
            <person name="von Dassow P."/>
            <person name="Valentin K."/>
            <person name="Van de Peer Y."/>
            <person name="Wheeler G."/>
            <person name="Dacks J.B."/>
            <person name="Delwiche C.F."/>
            <person name="Dyhrman S.T."/>
            <person name="Glockner G."/>
            <person name="John U."/>
            <person name="Richards T."/>
            <person name="Worden A.Z."/>
            <person name="Zhang X."/>
            <person name="Grigoriev I.V."/>
            <person name="Allen A.E."/>
            <person name="Bidle K."/>
            <person name="Borodovsky M."/>
            <person name="Bowler C."/>
            <person name="Brownlee C."/>
            <person name="Cock J.M."/>
            <person name="Elias M."/>
            <person name="Gladyshev V.N."/>
            <person name="Groth M."/>
            <person name="Guda C."/>
            <person name="Hadaegh A."/>
            <person name="Iglesias-Rodriguez M.D."/>
            <person name="Jenkins J."/>
            <person name="Jones B.M."/>
            <person name="Lawson T."/>
            <person name="Leese F."/>
            <person name="Lindquist E."/>
            <person name="Lobanov A."/>
            <person name="Lomsadze A."/>
            <person name="Malik S.B."/>
            <person name="Marsh M.E."/>
            <person name="Mackinder L."/>
            <person name="Mock T."/>
            <person name="Mueller-Roeber B."/>
            <person name="Pagarete A."/>
            <person name="Parker M."/>
            <person name="Probert I."/>
            <person name="Quesneville H."/>
            <person name="Raines C."/>
            <person name="Rensing S.A."/>
            <person name="Riano-Pachon D.M."/>
            <person name="Richier S."/>
            <person name="Rokitta S."/>
            <person name="Shiraiwa Y."/>
            <person name="Soanes D.M."/>
            <person name="van der Giezen M."/>
            <person name="Wahlund T.M."/>
            <person name="Williams B."/>
            <person name="Wilson W."/>
            <person name="Wolfe G."/>
            <person name="Wurch L.L."/>
        </authorList>
    </citation>
    <scope>NUCLEOTIDE SEQUENCE</scope>
</reference>
<evidence type="ECO:0000256" key="3">
    <source>
        <dbReference type="ARBA" id="ARBA00022449"/>
    </source>
</evidence>
<keyword evidence="9 12" id="KW-0472">Membrane</keyword>
<keyword evidence="4 11" id="KW-0812">Transmembrane</keyword>
<comment type="subcellular location">
    <subcellularLocation>
        <location evidence="1">Golgi apparatus membrane</location>
        <topology evidence="1">Multi-pass membrane protein</topology>
    </subcellularLocation>
</comment>
<evidence type="ECO:0000259" key="13">
    <source>
        <dbReference type="Pfam" id="PF00999"/>
    </source>
</evidence>
<dbReference type="Pfam" id="PF00999">
    <property type="entry name" value="Na_H_Exchanger"/>
    <property type="match status" value="1"/>
</dbReference>
<dbReference type="KEGG" id="ehx:EMIHUDRAFT_196090"/>
<keyword evidence="7" id="KW-0915">Sodium</keyword>
<feature type="transmembrane region" description="Helical" evidence="12">
    <location>
        <begin position="78"/>
        <end position="96"/>
    </location>
</feature>
<keyword evidence="2 11" id="KW-0813">Transport</keyword>
<comment type="similarity">
    <text evidence="11">Belongs to the monovalent cation:proton antiporter 1 (CPA1) transporter (TC 2.A.36) family.</text>
</comment>
<dbReference type="AlphaFoldDB" id="A0A0D3J3G3"/>
<evidence type="ECO:0000256" key="7">
    <source>
        <dbReference type="ARBA" id="ARBA00023053"/>
    </source>
</evidence>
<dbReference type="Proteomes" id="UP000013827">
    <property type="component" value="Unassembled WGS sequence"/>
</dbReference>
<reference evidence="14" key="2">
    <citation type="submission" date="2024-10" db="UniProtKB">
        <authorList>
            <consortium name="EnsemblProtists"/>
        </authorList>
    </citation>
    <scope>IDENTIFICATION</scope>
</reference>
<dbReference type="GO" id="GO:0098719">
    <property type="term" value="P:sodium ion import across plasma membrane"/>
    <property type="evidence" value="ECO:0007669"/>
    <property type="project" value="TreeGrafter"/>
</dbReference>
<dbReference type="PANTHER" id="PTHR10110:SF191">
    <property type="entry name" value="SODIUM_HYDROGEN EXCHANGER 8"/>
    <property type="match status" value="1"/>
</dbReference>
<keyword evidence="10 11" id="KW-0739">Sodium transport</keyword>
<dbReference type="GO" id="GO:0015385">
    <property type="term" value="F:sodium:proton antiporter activity"/>
    <property type="evidence" value="ECO:0007669"/>
    <property type="project" value="InterPro"/>
</dbReference>
<dbReference type="Gene3D" id="6.10.140.1330">
    <property type="match status" value="1"/>
</dbReference>
<dbReference type="GO" id="GO:0015386">
    <property type="term" value="F:potassium:proton antiporter activity"/>
    <property type="evidence" value="ECO:0007669"/>
    <property type="project" value="TreeGrafter"/>
</dbReference>
<keyword evidence="5 12" id="KW-1133">Transmembrane helix</keyword>
<evidence type="ECO:0000256" key="2">
    <source>
        <dbReference type="ARBA" id="ARBA00022448"/>
    </source>
</evidence>
<dbReference type="PANTHER" id="PTHR10110">
    <property type="entry name" value="SODIUM/HYDROGEN EXCHANGER"/>
    <property type="match status" value="1"/>
</dbReference>
<dbReference type="GO" id="GO:0000139">
    <property type="term" value="C:Golgi membrane"/>
    <property type="evidence" value="ECO:0007669"/>
    <property type="project" value="UniProtKB-SubCell"/>
</dbReference>
<dbReference type="RefSeq" id="XP_005770477.1">
    <property type="nucleotide sequence ID" value="XM_005770420.1"/>
</dbReference>
<feature type="transmembrane region" description="Helical" evidence="12">
    <location>
        <begin position="332"/>
        <end position="357"/>
    </location>
</feature>
<evidence type="ECO:0000256" key="10">
    <source>
        <dbReference type="ARBA" id="ARBA00023201"/>
    </source>
</evidence>
<feature type="transmembrane region" description="Helical" evidence="12">
    <location>
        <begin position="12"/>
        <end position="32"/>
    </location>
</feature>
<dbReference type="InterPro" id="IPR004709">
    <property type="entry name" value="NaH_exchanger"/>
</dbReference>
<dbReference type="NCBIfam" id="TIGR00840">
    <property type="entry name" value="b_cpa1"/>
    <property type="match status" value="1"/>
</dbReference>
<feature type="transmembrane region" description="Helical" evidence="12">
    <location>
        <begin position="145"/>
        <end position="166"/>
    </location>
</feature>
<evidence type="ECO:0000256" key="11">
    <source>
        <dbReference type="RuleBase" id="RU003722"/>
    </source>
</evidence>
<feature type="transmembrane region" description="Helical" evidence="12">
    <location>
        <begin position="248"/>
        <end position="265"/>
    </location>
</feature>
<feature type="transmembrane region" description="Helical" evidence="12">
    <location>
        <begin position="39"/>
        <end position="58"/>
    </location>
</feature>
<evidence type="ECO:0000256" key="5">
    <source>
        <dbReference type="ARBA" id="ARBA00022989"/>
    </source>
</evidence>
<evidence type="ECO:0000256" key="8">
    <source>
        <dbReference type="ARBA" id="ARBA00023065"/>
    </source>
</evidence>
<organism evidence="14 15">
    <name type="scientific">Emiliania huxleyi (strain CCMP1516)</name>
    <dbReference type="NCBI Taxonomy" id="280463"/>
    <lineage>
        <taxon>Eukaryota</taxon>
        <taxon>Haptista</taxon>
        <taxon>Haptophyta</taxon>
        <taxon>Prymnesiophyceae</taxon>
        <taxon>Isochrysidales</taxon>
        <taxon>Noelaerhabdaceae</taxon>
        <taxon>Emiliania</taxon>
    </lineage>
</organism>
<evidence type="ECO:0000256" key="1">
    <source>
        <dbReference type="ARBA" id="ARBA00004653"/>
    </source>
</evidence>
<accession>A0A0D3J3G3</accession>
<keyword evidence="6" id="KW-0333">Golgi apparatus</keyword>
<dbReference type="STRING" id="2903.R1C656"/>
<dbReference type="PaxDb" id="2903-EOD18048"/>
<feature type="transmembrane region" description="Helical" evidence="12">
    <location>
        <begin position="302"/>
        <end position="326"/>
    </location>
</feature>
<keyword evidence="15" id="KW-1185">Reference proteome</keyword>
<keyword evidence="3 11" id="KW-0050">Antiport</keyword>
<dbReference type="OMA" id="ATYMFKE"/>
<dbReference type="GO" id="GO:0051453">
    <property type="term" value="P:regulation of intracellular pH"/>
    <property type="evidence" value="ECO:0007669"/>
    <property type="project" value="TreeGrafter"/>
</dbReference>
<dbReference type="InterPro" id="IPR018422">
    <property type="entry name" value="Cation/H_exchanger_CPA1"/>
</dbReference>
<dbReference type="GeneID" id="19046049"/>
<evidence type="ECO:0000313" key="15">
    <source>
        <dbReference type="Proteomes" id="UP000013827"/>
    </source>
</evidence>
<protein>
    <recommendedName>
        <fullName evidence="11">Sodium/hydrogen exchanger</fullName>
    </recommendedName>
</protein>
<feature type="transmembrane region" description="Helical" evidence="12">
    <location>
        <begin position="214"/>
        <end position="236"/>
    </location>
</feature>
<dbReference type="InterPro" id="IPR006153">
    <property type="entry name" value="Cation/H_exchanger_TM"/>
</dbReference>
<name>A0A0D3J3G3_EMIH1</name>
<proteinExistence type="inferred from homology"/>